<proteinExistence type="predicted"/>
<feature type="transmembrane region" description="Helical" evidence="1">
    <location>
        <begin position="12"/>
        <end position="31"/>
    </location>
</feature>
<dbReference type="Proteomes" id="UP001157125">
    <property type="component" value="Unassembled WGS sequence"/>
</dbReference>
<evidence type="ECO:0008006" key="4">
    <source>
        <dbReference type="Google" id="ProtNLM"/>
    </source>
</evidence>
<feature type="transmembrane region" description="Helical" evidence="1">
    <location>
        <begin position="84"/>
        <end position="102"/>
    </location>
</feature>
<name>A0ABQ6IG39_9MICO</name>
<dbReference type="RefSeq" id="WP_284328784.1">
    <property type="nucleotide sequence ID" value="NZ_BSUN01000001.1"/>
</dbReference>
<sequence length="139" mass="14792">MDWLTFEGVPWWGVLVAFLVTFIFGWFYYSPAGQFPLWSRLARVKNTDVENASMGVAFGGTILANVLGVILLAVLMVGLGIDDWGSGLAFGAVVGLVFRGGAHALHNGFAVRHPGVTALDTLHDTVALGLSGLVLALFM</sequence>
<feature type="transmembrane region" description="Helical" evidence="1">
    <location>
        <begin position="52"/>
        <end position="78"/>
    </location>
</feature>
<accession>A0ABQ6IG39</accession>
<evidence type="ECO:0000313" key="2">
    <source>
        <dbReference type="EMBL" id="GMA36833.1"/>
    </source>
</evidence>
<organism evidence="2 3">
    <name type="scientific">Demequina litorisediminis</name>
    <dbReference type="NCBI Taxonomy" id="1849022"/>
    <lineage>
        <taxon>Bacteria</taxon>
        <taxon>Bacillati</taxon>
        <taxon>Actinomycetota</taxon>
        <taxon>Actinomycetes</taxon>
        <taxon>Micrococcales</taxon>
        <taxon>Demequinaceae</taxon>
        <taxon>Demequina</taxon>
    </lineage>
</organism>
<keyword evidence="1" id="KW-0472">Membrane</keyword>
<keyword evidence="1" id="KW-0812">Transmembrane</keyword>
<evidence type="ECO:0000256" key="1">
    <source>
        <dbReference type="SAM" id="Phobius"/>
    </source>
</evidence>
<dbReference type="EMBL" id="BSUN01000001">
    <property type="protein sequence ID" value="GMA36833.1"/>
    <property type="molecule type" value="Genomic_DNA"/>
</dbReference>
<dbReference type="InterPro" id="IPR013879">
    <property type="entry name" value="DUF1761"/>
</dbReference>
<dbReference type="Pfam" id="PF08570">
    <property type="entry name" value="DUF1761"/>
    <property type="match status" value="1"/>
</dbReference>
<keyword evidence="1" id="KW-1133">Transmembrane helix</keyword>
<gene>
    <name evidence="2" type="ORF">GCM10025876_30370</name>
</gene>
<keyword evidence="3" id="KW-1185">Reference proteome</keyword>
<comment type="caution">
    <text evidence="2">The sequence shown here is derived from an EMBL/GenBank/DDBJ whole genome shotgun (WGS) entry which is preliminary data.</text>
</comment>
<evidence type="ECO:0000313" key="3">
    <source>
        <dbReference type="Proteomes" id="UP001157125"/>
    </source>
</evidence>
<reference evidence="3" key="1">
    <citation type="journal article" date="2019" name="Int. J. Syst. Evol. Microbiol.">
        <title>The Global Catalogue of Microorganisms (GCM) 10K type strain sequencing project: providing services to taxonomists for standard genome sequencing and annotation.</title>
        <authorList>
            <consortium name="The Broad Institute Genomics Platform"/>
            <consortium name="The Broad Institute Genome Sequencing Center for Infectious Disease"/>
            <person name="Wu L."/>
            <person name="Ma J."/>
        </authorList>
    </citation>
    <scope>NUCLEOTIDE SEQUENCE [LARGE SCALE GENOMIC DNA]</scope>
    <source>
        <strain evidence="3">NBRC 112299</strain>
    </source>
</reference>
<protein>
    <recommendedName>
        <fullName evidence="4">DUF1761 domain-containing protein</fullName>
    </recommendedName>
</protein>